<comment type="caution">
    <text evidence="3">The sequence shown here is derived from an EMBL/GenBank/DDBJ whole genome shotgun (WGS) entry which is preliminary data.</text>
</comment>
<dbReference type="InterPro" id="IPR036885">
    <property type="entry name" value="SWIB_MDM2_dom_sf"/>
</dbReference>
<feature type="domain" description="DM2" evidence="2">
    <location>
        <begin position="160"/>
        <end position="242"/>
    </location>
</feature>
<sequence length="387" mass="44407">MAAFAAQNFLQQSWPFASELALLERVQRMREDVDDKLLAVTRDFRAHRFYPRRTEVRPIELCVHHTVTPPVAGSEETPGTPGRWTLHLQAIDRTSGFPQVANLANYFRKISIELDPRLFSESMIEWTCFQKDHQTTVERLEVSRTGATAHSVRIKLQPSHPIERYTLSEELLRAIQSFLPPSRSYSKSDVIMGVWEYIKRKNLIKEDDCRVAVCDSTLLQLFHCESLPFASLVVALRPHLTVAAPLDLEYHVTLEADGDASKPINEKVFDVDVGCIGDVERARDAALREWEELHQEQQKELQFLQQQEAHLLDQLHALAQKHEWMTQFSTDPAGFLADLVRSQQADQQILTAEAETDEISRPHPHQFTQPWVREIVSDLLVPTQPTH</sequence>
<reference evidence="3" key="1">
    <citation type="submission" date="2021-12" db="EMBL/GenBank/DDBJ databases">
        <title>Prjna785345.</title>
        <authorList>
            <person name="Rujirawat T."/>
            <person name="Krajaejun T."/>
        </authorList>
    </citation>
    <scope>NUCLEOTIDE SEQUENCE</scope>
    <source>
        <strain evidence="3">Pi057C3</strain>
    </source>
</reference>
<dbReference type="PANTHER" id="PTHR13844">
    <property type="entry name" value="SWI/SNF-RELATED MATRIX-ASSOCIATED ACTIN-DEPENDENT REGULATOR OF CHROMATIN SUBFAMILY D"/>
    <property type="match status" value="1"/>
</dbReference>
<dbReference type="Proteomes" id="UP001209570">
    <property type="component" value="Unassembled WGS sequence"/>
</dbReference>
<dbReference type="AlphaFoldDB" id="A0AAD5Q557"/>
<dbReference type="Gene3D" id="1.10.245.10">
    <property type="entry name" value="SWIB/MDM2 domain"/>
    <property type="match status" value="1"/>
</dbReference>
<proteinExistence type="predicted"/>
<gene>
    <name evidence="3" type="ORF">P43SY_000168</name>
</gene>
<dbReference type="InterPro" id="IPR003121">
    <property type="entry name" value="SWIB_MDM2_domain"/>
</dbReference>
<evidence type="ECO:0000256" key="1">
    <source>
        <dbReference type="SAM" id="Coils"/>
    </source>
</evidence>
<dbReference type="CDD" id="cd00855">
    <property type="entry name" value="SWIB-MDM2"/>
    <property type="match status" value="1"/>
</dbReference>
<keyword evidence="1" id="KW-0175">Coiled coil</keyword>
<feature type="coiled-coil region" evidence="1">
    <location>
        <begin position="287"/>
        <end position="321"/>
    </location>
</feature>
<dbReference type="EMBL" id="JAKCXM010000243">
    <property type="protein sequence ID" value="KAJ0397644.1"/>
    <property type="molecule type" value="Genomic_DNA"/>
</dbReference>
<dbReference type="PROSITE" id="PS51925">
    <property type="entry name" value="SWIB_MDM2"/>
    <property type="match status" value="1"/>
</dbReference>
<name>A0AAD5Q557_PYTIN</name>
<evidence type="ECO:0000259" key="2">
    <source>
        <dbReference type="PROSITE" id="PS51925"/>
    </source>
</evidence>
<dbReference type="Pfam" id="PF02201">
    <property type="entry name" value="SWIB"/>
    <property type="match status" value="1"/>
</dbReference>
<organism evidence="3 4">
    <name type="scientific">Pythium insidiosum</name>
    <name type="common">Pythiosis disease agent</name>
    <dbReference type="NCBI Taxonomy" id="114742"/>
    <lineage>
        <taxon>Eukaryota</taxon>
        <taxon>Sar</taxon>
        <taxon>Stramenopiles</taxon>
        <taxon>Oomycota</taxon>
        <taxon>Peronosporomycetes</taxon>
        <taxon>Pythiales</taxon>
        <taxon>Pythiaceae</taxon>
        <taxon>Pythium</taxon>
    </lineage>
</organism>
<protein>
    <recommendedName>
        <fullName evidence="2">DM2 domain-containing protein</fullName>
    </recommendedName>
</protein>
<evidence type="ECO:0000313" key="4">
    <source>
        <dbReference type="Proteomes" id="UP001209570"/>
    </source>
</evidence>
<evidence type="ECO:0000313" key="3">
    <source>
        <dbReference type="EMBL" id="KAJ0397644.1"/>
    </source>
</evidence>
<accession>A0AAD5Q557</accession>
<dbReference type="SUPFAM" id="SSF47592">
    <property type="entry name" value="SWIB/MDM2 domain"/>
    <property type="match status" value="1"/>
</dbReference>
<keyword evidence="4" id="KW-1185">Reference proteome</keyword>